<dbReference type="InterPro" id="IPR055944">
    <property type="entry name" value="DUF7522"/>
</dbReference>
<evidence type="ECO:0000313" key="2">
    <source>
        <dbReference type="Proteomes" id="UP001595921"/>
    </source>
</evidence>
<sequence length="130" mass="15085">MSKPQYATPVDWLREEHDDQLRWVASFNSRSHSYKVQYIREHLETELTGHQPDTIIDRSMAVFNRRHVEDVYSHLGEAECFIARHERAMAVHIYLSDVTGAVVKLEPEASVTLPDFVETCPEKLHPEGVR</sequence>
<dbReference type="RefSeq" id="WP_267623859.1">
    <property type="nucleotide sequence ID" value="NZ_JAODIW010000008.1"/>
</dbReference>
<gene>
    <name evidence="1" type="ORF">ACFO0N_10755</name>
</gene>
<dbReference type="Proteomes" id="UP001595921">
    <property type="component" value="Unassembled WGS sequence"/>
</dbReference>
<dbReference type="EMBL" id="JBHSDS010000006">
    <property type="protein sequence ID" value="MFC4358419.1"/>
    <property type="molecule type" value="Genomic_DNA"/>
</dbReference>
<accession>A0ABD5PBY5</accession>
<comment type="caution">
    <text evidence="1">The sequence shown here is derived from an EMBL/GenBank/DDBJ whole genome shotgun (WGS) entry which is preliminary data.</text>
</comment>
<organism evidence="1 2">
    <name type="scientific">Halobium salinum</name>
    <dbReference type="NCBI Taxonomy" id="1364940"/>
    <lineage>
        <taxon>Archaea</taxon>
        <taxon>Methanobacteriati</taxon>
        <taxon>Methanobacteriota</taxon>
        <taxon>Stenosarchaea group</taxon>
        <taxon>Halobacteria</taxon>
        <taxon>Halobacteriales</taxon>
        <taxon>Haloferacaceae</taxon>
        <taxon>Halobium</taxon>
    </lineage>
</organism>
<name>A0ABD5PBY5_9EURY</name>
<dbReference type="AlphaFoldDB" id="A0ABD5PBY5"/>
<proteinExistence type="predicted"/>
<dbReference type="Pfam" id="PF24366">
    <property type="entry name" value="DUF7522"/>
    <property type="match status" value="1"/>
</dbReference>
<evidence type="ECO:0000313" key="1">
    <source>
        <dbReference type="EMBL" id="MFC4358419.1"/>
    </source>
</evidence>
<protein>
    <submittedName>
        <fullName evidence="1">Uncharacterized protein</fullName>
    </submittedName>
</protein>
<keyword evidence="2" id="KW-1185">Reference proteome</keyword>
<reference evidence="1 2" key="1">
    <citation type="journal article" date="2019" name="Int. J. Syst. Evol. Microbiol.">
        <title>The Global Catalogue of Microorganisms (GCM) 10K type strain sequencing project: providing services to taxonomists for standard genome sequencing and annotation.</title>
        <authorList>
            <consortium name="The Broad Institute Genomics Platform"/>
            <consortium name="The Broad Institute Genome Sequencing Center for Infectious Disease"/>
            <person name="Wu L."/>
            <person name="Ma J."/>
        </authorList>
    </citation>
    <scope>NUCLEOTIDE SEQUENCE [LARGE SCALE GENOMIC DNA]</scope>
    <source>
        <strain evidence="1 2">CGMCC 1.12553</strain>
    </source>
</reference>